<keyword evidence="1" id="KW-0472">Membrane</keyword>
<dbReference type="RefSeq" id="WP_207990970.1">
    <property type="nucleotide sequence ID" value="NZ_JAGBKM010000009.1"/>
</dbReference>
<keyword evidence="1" id="KW-1133">Transmembrane helix</keyword>
<proteinExistence type="predicted"/>
<keyword evidence="1" id="KW-0812">Transmembrane</keyword>
<evidence type="ECO:0000313" key="2">
    <source>
        <dbReference type="EMBL" id="MBO1530834.1"/>
    </source>
</evidence>
<feature type="transmembrane region" description="Helical" evidence="1">
    <location>
        <begin position="6"/>
        <end position="25"/>
    </location>
</feature>
<gene>
    <name evidence="2" type="ORF">J3492_06355</name>
</gene>
<evidence type="ECO:0000256" key="1">
    <source>
        <dbReference type="SAM" id="Phobius"/>
    </source>
</evidence>
<protein>
    <submittedName>
        <fullName evidence="2">Uncharacterized protein</fullName>
    </submittedName>
</protein>
<keyword evidence="3" id="KW-1185">Reference proteome</keyword>
<sequence length="82" mass="9475">MSALIIWVMGAGLLLINIMLRTRILRLEASLKELRGSQEYLKYLHQQAQATQNNKVAAIKALRKKYPELSLIEANKLWQQLQ</sequence>
<dbReference type="Proteomes" id="UP000664554">
    <property type="component" value="Unassembled WGS sequence"/>
</dbReference>
<name>A0ABS3NP52_9GAMM</name>
<organism evidence="2 3">
    <name type="scientific">Psychrobacter coccoides</name>
    <dbReference type="NCBI Taxonomy" id="2818440"/>
    <lineage>
        <taxon>Bacteria</taxon>
        <taxon>Pseudomonadati</taxon>
        <taxon>Pseudomonadota</taxon>
        <taxon>Gammaproteobacteria</taxon>
        <taxon>Moraxellales</taxon>
        <taxon>Moraxellaceae</taxon>
        <taxon>Psychrobacter</taxon>
    </lineage>
</organism>
<evidence type="ECO:0000313" key="3">
    <source>
        <dbReference type="Proteomes" id="UP000664554"/>
    </source>
</evidence>
<comment type="caution">
    <text evidence="2">The sequence shown here is derived from an EMBL/GenBank/DDBJ whole genome shotgun (WGS) entry which is preliminary data.</text>
</comment>
<accession>A0ABS3NP52</accession>
<dbReference type="EMBL" id="JAGBKM010000009">
    <property type="protein sequence ID" value="MBO1530834.1"/>
    <property type="molecule type" value="Genomic_DNA"/>
</dbReference>
<reference evidence="2 3" key="1">
    <citation type="submission" date="2021-03" db="EMBL/GenBank/DDBJ databases">
        <authorList>
            <person name="Shang D.-D."/>
            <person name="Du Z.-J."/>
            <person name="Chen G.-J."/>
        </authorList>
    </citation>
    <scope>NUCLEOTIDE SEQUENCE [LARGE SCALE GENOMIC DNA]</scope>
    <source>
        <strain evidence="2 3">F1192</strain>
    </source>
</reference>